<keyword evidence="1 2" id="KW-0808">Transferase</keyword>
<dbReference type="RefSeq" id="WP_188166799.1">
    <property type="nucleotide sequence ID" value="NZ_JACVVX010000012.1"/>
</dbReference>
<dbReference type="AlphaFoldDB" id="A0A8J6PXT7"/>
<dbReference type="PANTHER" id="PTHR48228">
    <property type="entry name" value="SUCCINYL-COA--D-CITRAMALATE COA-TRANSFERASE"/>
    <property type="match status" value="1"/>
</dbReference>
<sequence length="365" mass="38154">MTNIKPLPLEGVRVLDIASLYAAPFAATLLGDFGAEVIKVEPPEGDGFRGTGMWGLVGRNKKSVTLDLRSPDGCENLLRLVETADVVVQNFPREVLERRGLGWDAMSARNPRLIMVSVSCFGQDGPYAGRPGSGTIGEGFGGLTALTGRPNDVPMLSSVALGDAIGAMSAAMGTMAALYWRDVRGGTGQEIDVSLYEPILMAISGACAQWSPGNSPGRLGGRLGSGIRNSYRTGDGEHVVISASTQRHAADMAALVGAEPDTDPDAAVARWIARHTLAEVLDILTARRLPVATVNHIDDLLSDPQVIARGSLIRTEVEGRPAVIPSPQPKLSKSPGTIRTLGAALGAHNAEVLGGLEQAIARAAS</sequence>
<dbReference type="InterPro" id="IPR003673">
    <property type="entry name" value="CoA-Trfase_fam_III"/>
</dbReference>
<dbReference type="PANTHER" id="PTHR48228:SF6">
    <property type="entry name" value="L-CARNITINE COA-TRANSFERASE"/>
    <property type="match status" value="1"/>
</dbReference>
<dbReference type="InterPro" id="IPR044855">
    <property type="entry name" value="CoA-Trfase_III_dom3_sf"/>
</dbReference>
<dbReference type="Gene3D" id="3.40.50.10540">
    <property type="entry name" value="Crotonobetainyl-coa:carnitine coa-transferase, domain 1"/>
    <property type="match status" value="1"/>
</dbReference>
<accession>A0A8J6PXT7</accession>
<comment type="caution">
    <text evidence="2">The sequence shown here is derived from an EMBL/GenBank/DDBJ whole genome shotgun (WGS) entry which is preliminary data.</text>
</comment>
<dbReference type="GO" id="GO:0016740">
    <property type="term" value="F:transferase activity"/>
    <property type="evidence" value="ECO:0007669"/>
    <property type="project" value="UniProtKB-KW"/>
</dbReference>
<gene>
    <name evidence="2" type="ORF">ICI42_22215</name>
</gene>
<name>A0A8J6PXT7_9HYPH</name>
<dbReference type="InterPro" id="IPR023606">
    <property type="entry name" value="CoA-Trfase_III_dom_1_sf"/>
</dbReference>
<evidence type="ECO:0000256" key="1">
    <source>
        <dbReference type="ARBA" id="ARBA00022679"/>
    </source>
</evidence>
<dbReference type="EMBL" id="JACVVX010000012">
    <property type="protein sequence ID" value="MBD0417361.1"/>
    <property type="molecule type" value="Genomic_DNA"/>
</dbReference>
<organism evidence="2 3">
    <name type="scientific">Oryzicola mucosus</name>
    <dbReference type="NCBI Taxonomy" id="2767425"/>
    <lineage>
        <taxon>Bacteria</taxon>
        <taxon>Pseudomonadati</taxon>
        <taxon>Pseudomonadota</taxon>
        <taxon>Alphaproteobacteria</taxon>
        <taxon>Hyphomicrobiales</taxon>
        <taxon>Phyllobacteriaceae</taxon>
        <taxon>Oryzicola</taxon>
    </lineage>
</organism>
<dbReference type="InterPro" id="IPR050509">
    <property type="entry name" value="CoA-transferase_III"/>
</dbReference>
<keyword evidence="3" id="KW-1185">Reference proteome</keyword>
<protein>
    <submittedName>
        <fullName evidence="2">CoA transferase</fullName>
    </submittedName>
</protein>
<dbReference type="Pfam" id="PF02515">
    <property type="entry name" value="CoA_transf_3"/>
    <property type="match status" value="1"/>
</dbReference>
<dbReference type="Proteomes" id="UP000643405">
    <property type="component" value="Unassembled WGS sequence"/>
</dbReference>
<evidence type="ECO:0000313" key="3">
    <source>
        <dbReference type="Proteomes" id="UP000643405"/>
    </source>
</evidence>
<evidence type="ECO:0000313" key="2">
    <source>
        <dbReference type="EMBL" id="MBD0417361.1"/>
    </source>
</evidence>
<dbReference type="Gene3D" id="3.30.1540.10">
    <property type="entry name" value="formyl-coa transferase, domain 3"/>
    <property type="match status" value="1"/>
</dbReference>
<reference evidence="2" key="1">
    <citation type="submission" date="2020-09" db="EMBL/GenBank/DDBJ databases">
        <title>Genome seq and assembly of Tianweitania sp.</title>
        <authorList>
            <person name="Chhetri G."/>
        </authorList>
    </citation>
    <scope>NUCLEOTIDE SEQUENCE</scope>
    <source>
        <strain evidence="2">Rool2</strain>
    </source>
</reference>
<dbReference type="SUPFAM" id="SSF89796">
    <property type="entry name" value="CoA-transferase family III (CaiB/BaiF)"/>
    <property type="match status" value="1"/>
</dbReference>
<proteinExistence type="predicted"/>